<dbReference type="Proteomes" id="UP000619260">
    <property type="component" value="Unassembled WGS sequence"/>
</dbReference>
<keyword evidence="3" id="KW-1185">Reference proteome</keyword>
<evidence type="ECO:0000256" key="1">
    <source>
        <dbReference type="SAM" id="Coils"/>
    </source>
</evidence>
<name>A0A8J3YUV2_9ACTN</name>
<dbReference type="InterPro" id="IPR021522">
    <property type="entry name" value="MctB"/>
</dbReference>
<dbReference type="EMBL" id="BOPF01000059">
    <property type="protein sequence ID" value="GIJ51961.1"/>
    <property type="molecule type" value="Genomic_DNA"/>
</dbReference>
<dbReference type="Pfam" id="PF11382">
    <property type="entry name" value="MctB"/>
    <property type="match status" value="1"/>
</dbReference>
<comment type="caution">
    <text evidence="2">The sequence shown here is derived from an EMBL/GenBank/DDBJ whole genome shotgun (WGS) entry which is preliminary data.</text>
</comment>
<protein>
    <recommendedName>
        <fullName evidence="4">Copper transport outer membrane protein MctB</fullName>
    </recommendedName>
</protein>
<feature type="coiled-coil region" evidence="1">
    <location>
        <begin position="34"/>
        <end position="68"/>
    </location>
</feature>
<evidence type="ECO:0000313" key="3">
    <source>
        <dbReference type="Proteomes" id="UP000619260"/>
    </source>
</evidence>
<reference evidence="2" key="1">
    <citation type="submission" date="2021-01" db="EMBL/GenBank/DDBJ databases">
        <title>Whole genome shotgun sequence of Virgisporangium aliadipatigenens NBRC 105644.</title>
        <authorList>
            <person name="Komaki H."/>
            <person name="Tamura T."/>
        </authorList>
    </citation>
    <scope>NUCLEOTIDE SEQUENCE</scope>
    <source>
        <strain evidence="2">NBRC 105644</strain>
    </source>
</reference>
<proteinExistence type="predicted"/>
<dbReference type="GO" id="GO:0016020">
    <property type="term" value="C:membrane"/>
    <property type="evidence" value="ECO:0007669"/>
    <property type="project" value="InterPro"/>
</dbReference>
<evidence type="ECO:0008006" key="4">
    <source>
        <dbReference type="Google" id="ProtNLM"/>
    </source>
</evidence>
<organism evidence="2 3">
    <name type="scientific">Virgisporangium aliadipatigenens</name>
    <dbReference type="NCBI Taxonomy" id="741659"/>
    <lineage>
        <taxon>Bacteria</taxon>
        <taxon>Bacillati</taxon>
        <taxon>Actinomycetota</taxon>
        <taxon>Actinomycetes</taxon>
        <taxon>Micromonosporales</taxon>
        <taxon>Micromonosporaceae</taxon>
        <taxon>Virgisporangium</taxon>
    </lineage>
</organism>
<accession>A0A8J3YUV2</accession>
<dbReference type="AlphaFoldDB" id="A0A8J3YUV2"/>
<keyword evidence="1" id="KW-0175">Coiled coil</keyword>
<dbReference type="RefSeq" id="WP_203905359.1">
    <property type="nucleotide sequence ID" value="NZ_BOPF01000059.1"/>
</dbReference>
<evidence type="ECO:0000313" key="2">
    <source>
        <dbReference type="EMBL" id="GIJ51961.1"/>
    </source>
</evidence>
<dbReference type="GO" id="GO:0055070">
    <property type="term" value="P:copper ion homeostasis"/>
    <property type="evidence" value="ECO:0007669"/>
    <property type="project" value="InterPro"/>
</dbReference>
<gene>
    <name evidence="2" type="ORF">Val02_88470</name>
</gene>
<sequence length="313" mass="32636">MINFRYHVVSLTAVFLAVALGLVVGTAAFNGPAAEELSDQVSSMRKQNDAYRTQLDDLKEAAEQEEQWATDAMPYMVADKLVNRRVLLVTTSEVDKAYVDGITTALTTNGAKITGRLTLQKKFVEPGSNQALLELGDLVQPTSVTGLPSNSNGVETSAALLGAVLLDRPAAIPADDRRKVLSGYTNGAFVTPAPEPTAPAEVTLVLTGNPYADKEGAKLNAALKTFVEQFDKAGPIVVAGSGTGGDGNLLAAIRDDATLVKQVSTVDYVASPKGRVATLLALKEQLDGQAGHYGLGGGATSLLPRLAGARNGS</sequence>